<evidence type="ECO:0000259" key="3">
    <source>
        <dbReference type="Pfam" id="PF13914"/>
    </source>
</evidence>
<feature type="region of interest" description="Disordered" evidence="2">
    <location>
        <begin position="870"/>
        <end position="895"/>
    </location>
</feature>
<feature type="region of interest" description="Disordered" evidence="2">
    <location>
        <begin position="425"/>
        <end position="476"/>
    </location>
</feature>
<feature type="region of interest" description="Disordered" evidence="2">
    <location>
        <begin position="95"/>
        <end position="199"/>
    </location>
</feature>
<feature type="compositionally biased region" description="Basic and acidic residues" evidence="2">
    <location>
        <begin position="446"/>
        <end position="474"/>
    </location>
</feature>
<dbReference type="AlphaFoldDB" id="A0A9Q9XGL5"/>
<dbReference type="GO" id="GO:0019902">
    <property type="term" value="F:phosphatase binding"/>
    <property type="evidence" value="ECO:0007669"/>
    <property type="project" value="InterPro"/>
</dbReference>
<feature type="region of interest" description="Disordered" evidence="2">
    <location>
        <begin position="1217"/>
        <end position="1261"/>
    </location>
</feature>
<dbReference type="GeneID" id="122140684"/>
<feature type="compositionally biased region" description="Acidic residues" evidence="2">
    <location>
        <begin position="1236"/>
        <end position="1250"/>
    </location>
</feature>
<evidence type="ECO:0000256" key="2">
    <source>
        <dbReference type="SAM" id="MobiDB-lite"/>
    </source>
</evidence>
<dbReference type="Proteomes" id="UP001155660">
    <property type="component" value="Chromosome B19"/>
</dbReference>
<feature type="coiled-coil region" evidence="1">
    <location>
        <begin position="218"/>
        <end position="248"/>
    </location>
</feature>
<feature type="compositionally biased region" description="Low complexity" evidence="2">
    <location>
        <begin position="1133"/>
        <end position="1144"/>
    </location>
</feature>
<feature type="compositionally biased region" description="Basic and acidic residues" evidence="2">
    <location>
        <begin position="17"/>
        <end position="35"/>
    </location>
</feature>
<feature type="compositionally biased region" description="Basic and acidic residues" evidence="2">
    <location>
        <begin position="988"/>
        <end position="999"/>
    </location>
</feature>
<name>A0A9Q9XGL5_CYPCA</name>
<feature type="compositionally biased region" description="Basic and acidic residues" evidence="2">
    <location>
        <begin position="123"/>
        <end position="195"/>
    </location>
</feature>
<dbReference type="KEGG" id="ccar:122140684"/>
<feature type="region of interest" description="Disordered" evidence="2">
    <location>
        <begin position="730"/>
        <end position="790"/>
    </location>
</feature>
<dbReference type="SMR" id="A0A9Q9XGL5"/>
<organism evidence="4">
    <name type="scientific">Cyprinus carpio</name>
    <name type="common">Common carp</name>
    <dbReference type="NCBI Taxonomy" id="7962"/>
    <lineage>
        <taxon>Eukaryota</taxon>
        <taxon>Metazoa</taxon>
        <taxon>Chordata</taxon>
        <taxon>Craniata</taxon>
        <taxon>Vertebrata</taxon>
        <taxon>Euteleostomi</taxon>
        <taxon>Actinopterygii</taxon>
        <taxon>Neopterygii</taxon>
        <taxon>Teleostei</taxon>
        <taxon>Ostariophysi</taxon>
        <taxon>Cypriniformes</taxon>
        <taxon>Cyprinidae</taxon>
        <taxon>Cyprininae</taxon>
        <taxon>Cyprinus</taxon>
    </lineage>
</organism>
<dbReference type="RefSeq" id="XP_042601250.1">
    <property type="nucleotide sequence ID" value="XM_042745316.1"/>
</dbReference>
<proteinExistence type="predicted"/>
<feature type="compositionally biased region" description="Basic and acidic residues" evidence="2">
    <location>
        <begin position="52"/>
        <end position="66"/>
    </location>
</feature>
<dbReference type="OrthoDB" id="8965062at2759"/>
<keyword evidence="1" id="KW-0175">Coiled coil</keyword>
<feature type="compositionally biased region" description="Low complexity" evidence="2">
    <location>
        <begin position="1072"/>
        <end position="1104"/>
    </location>
</feature>
<feature type="region of interest" description="Disordered" evidence="2">
    <location>
        <begin position="17"/>
        <end position="73"/>
    </location>
</feature>
<feature type="compositionally biased region" description="Low complexity" evidence="2">
    <location>
        <begin position="1112"/>
        <end position="1123"/>
    </location>
</feature>
<gene>
    <name evidence="4" type="primary">LOC122140684</name>
</gene>
<feature type="compositionally biased region" description="Polar residues" evidence="2">
    <location>
        <begin position="1147"/>
        <end position="1157"/>
    </location>
</feature>
<dbReference type="PANTHER" id="PTHR21685:SF0">
    <property type="entry name" value="PHOSTENSIN"/>
    <property type="match status" value="1"/>
</dbReference>
<feature type="compositionally biased region" description="Polar residues" evidence="2">
    <location>
        <begin position="1051"/>
        <end position="1071"/>
    </location>
</feature>
<feature type="compositionally biased region" description="Basic and acidic residues" evidence="2">
    <location>
        <begin position="1226"/>
        <end position="1235"/>
    </location>
</feature>
<feature type="domain" description="Phostensin/Taperin PP1-binding" evidence="3">
    <location>
        <begin position="1093"/>
        <end position="1215"/>
    </location>
</feature>
<reference evidence="4" key="1">
    <citation type="submission" date="2025-08" db="UniProtKB">
        <authorList>
            <consortium name="RefSeq"/>
        </authorList>
    </citation>
    <scope>IDENTIFICATION</scope>
    <source>
        <tissue evidence="4">Muscle</tissue>
    </source>
</reference>
<dbReference type="Pfam" id="PF13914">
    <property type="entry name" value="Phostensin"/>
    <property type="match status" value="1"/>
</dbReference>
<accession>A0A9Q9XGL5</accession>
<evidence type="ECO:0000256" key="1">
    <source>
        <dbReference type="SAM" id="Coils"/>
    </source>
</evidence>
<sequence length="1280" mass="145282">MSLSALPEWKQLLLERKRREEEERERQEREEEERLASMPAWKRGIIQRRRAKHDEERESEKERDVGQHTPDILGITEDIVTEQVDSKFTLKLQTDQTGYKVQKQTSKETISPIQQNPFIRSENSFRRDNRGKEVIRDGENEYKKAANNRGRERNKETEKEIWRERDREMWVEKMGSKSEGRERDRSTGRESRETDSSASLLSPVVGLRMIQANNIIIIEKDKNGKEKLDKREKEAEEEQKRMRMDLREFLAGGGSVTEIRASEVLIIKPPMTEGRRETEMVGIPERGSKNLEKEGIWSSMRMTSRTVMQKAERVLNHKDRGTLECSGRVSQLLSKFGEHPKPPTRSKSIECFNQPGKNWARYSTGDLFVQEDQSTEKMDSSPTFGGVPKRSFSFSDRVVCQQETRDCEEKTDFKMVERSYSDRRVKSRVTDESGSEPKVTRRWGRPKPDEVMHEKRQKERRVENKRNHSIRGETEEWTSSLDREGFTLASVKIPEEIAFAQLVPIKHDGRESSSEQEIKKVREENEREIMIDKDIHRDKRQVERETTVRQRPIEFQTEATTESKERCNIDEITVAVSKQPHGIYIPPTDDSTIDFPAEIQCQCVDTPFVVSSCPTTAYAEQAILTQHTEDLVCKIAKVQSDRELKRAGYVFSHGDMERISGEMGNQDQKEHQQYQSFPKQATEEIHFTSEPPQQTVTLDQSKLCTQERVTIPRTVFYGVDISAERRRVSLPAGDKQDGGKVERRGSWKAGRPLTRVESLREKIRQQEKERRDDDNEEGSREAGGTVREQEETILETLRLFDVTQEVNMTKSSPQLPVPVSLSLLQSASTEREVGEISRDVSESDICPRQAERDVEECGTCIAWRTQDVNKRVEEREEESLEEGYLPPSLSPSPPLSDSLDAMSRIYNLKTVGSRTAVFISERKADMPPHSGPQGIYNPIRQAPSPDILPETAKLWNHGRDSDKTETMESKGAQMVQRQVERLQLREQEAGCGSHNDKKAQPTMESCPLVEPEIRVAEGQKKPDILRETQKSQTPTGPRFPQAQQKVERQTPKPQQVRSFTINARNSESTENSQKPPEQNSQSSSSPCTASPSSSPSPPLFSIRSASGGPGKRGTTITITPRRPAGAASSGGIATVTPAVPKAAPQGHITTPAPNSTKEAGKKRYPTAEEIEVIGGYQNLERSCLVKSKGTAKAVKVCFDDAQLEKVCEYPSEDCALASLPYSPHPGPEDGRREGGEQEAEGQEEDEEEESVPFVSRSGMNESAGRARFLKVDESCKRVSK</sequence>
<feature type="compositionally biased region" description="Basic and acidic residues" evidence="2">
    <location>
        <begin position="757"/>
        <end position="780"/>
    </location>
</feature>
<feature type="compositionally biased region" description="Basic and acidic residues" evidence="2">
    <location>
        <begin position="734"/>
        <end position="745"/>
    </location>
</feature>
<dbReference type="InterPro" id="IPR026671">
    <property type="entry name" value="PPP1R18/Tprn"/>
</dbReference>
<feature type="compositionally biased region" description="Basic and acidic residues" evidence="2">
    <location>
        <begin position="1011"/>
        <end position="1029"/>
    </location>
</feature>
<feature type="region of interest" description="Disordered" evidence="2">
    <location>
        <begin position="988"/>
        <end position="1163"/>
    </location>
</feature>
<protein>
    <submittedName>
        <fullName evidence="4">Trichohyalin-like</fullName>
    </submittedName>
</protein>
<dbReference type="InterPro" id="IPR025907">
    <property type="entry name" value="Phostensin/Taperin_PP1-bd_dom"/>
</dbReference>
<feature type="compositionally biased region" description="Polar residues" evidence="2">
    <location>
        <begin position="95"/>
        <end position="122"/>
    </location>
</feature>
<evidence type="ECO:0000313" key="4">
    <source>
        <dbReference type="RefSeq" id="XP_042601250.1"/>
    </source>
</evidence>
<dbReference type="PANTHER" id="PTHR21685">
    <property type="entry name" value="TON-B BOX DOMAIN"/>
    <property type="match status" value="1"/>
</dbReference>